<dbReference type="PANTHER" id="PTHR33567:SF3">
    <property type="entry name" value="CHROMATE ION TRANSPORTER (EUROFUNG)"/>
    <property type="match status" value="1"/>
</dbReference>
<feature type="transmembrane region" description="Helical" evidence="7">
    <location>
        <begin position="247"/>
        <end position="269"/>
    </location>
</feature>
<reference evidence="8 9" key="1">
    <citation type="journal article" date="2018" name="Genome Announc.">
        <title>Draft Genome Sequence of "Candidatus Phycosocius bacilliformis," an Alphaproteobacterial Ectosymbiont of the Hydrocarbon-Producing Green Alga Botryococcus braunii.</title>
        <authorList>
            <person name="Tanabe Y."/>
            <person name="Yamaguchi H."/>
            <person name="Watanabe M.M."/>
        </authorList>
    </citation>
    <scope>NUCLEOTIDE SEQUENCE [LARGE SCALE GENOMIC DNA]</scope>
    <source>
        <strain evidence="8 9">BOTRYCO-2</strain>
    </source>
</reference>
<feature type="transmembrane region" description="Helical" evidence="7">
    <location>
        <begin position="430"/>
        <end position="449"/>
    </location>
</feature>
<comment type="subcellular location">
    <subcellularLocation>
        <location evidence="1">Cell membrane</location>
        <topology evidence="1">Multi-pass membrane protein</topology>
    </subcellularLocation>
</comment>
<dbReference type="PIRSF" id="PIRSF004810">
    <property type="entry name" value="ChrA"/>
    <property type="match status" value="1"/>
</dbReference>
<feature type="transmembrane region" description="Helical" evidence="7">
    <location>
        <begin position="215"/>
        <end position="240"/>
    </location>
</feature>
<dbReference type="EMBL" id="BFBR01000011">
    <property type="protein sequence ID" value="GBF59270.1"/>
    <property type="molecule type" value="Genomic_DNA"/>
</dbReference>
<evidence type="ECO:0000256" key="4">
    <source>
        <dbReference type="ARBA" id="ARBA00022692"/>
    </source>
</evidence>
<dbReference type="GO" id="GO:0005886">
    <property type="term" value="C:plasma membrane"/>
    <property type="evidence" value="ECO:0007669"/>
    <property type="project" value="UniProtKB-SubCell"/>
</dbReference>
<evidence type="ECO:0000256" key="7">
    <source>
        <dbReference type="SAM" id="Phobius"/>
    </source>
</evidence>
<evidence type="ECO:0000313" key="9">
    <source>
        <dbReference type="Proteomes" id="UP000245086"/>
    </source>
</evidence>
<keyword evidence="9" id="KW-1185">Reference proteome</keyword>
<dbReference type="OrthoDB" id="8969999at2"/>
<feature type="transmembrane region" description="Helical" evidence="7">
    <location>
        <begin position="289"/>
        <end position="312"/>
    </location>
</feature>
<feature type="transmembrane region" description="Helical" evidence="7">
    <location>
        <begin position="146"/>
        <end position="177"/>
    </location>
</feature>
<dbReference type="InterPro" id="IPR003370">
    <property type="entry name" value="Chromate_transpt"/>
</dbReference>
<dbReference type="AlphaFoldDB" id="A0A2P2EDY1"/>
<keyword evidence="4 7" id="KW-0812">Transmembrane</keyword>
<dbReference type="PANTHER" id="PTHR33567">
    <property type="entry name" value="CHROMATE ION TRANSPORTER (EUROFUNG)"/>
    <property type="match status" value="1"/>
</dbReference>
<accession>A0A2P2EDY1</accession>
<keyword evidence="6 7" id="KW-0472">Membrane</keyword>
<dbReference type="NCBIfam" id="TIGR00937">
    <property type="entry name" value="2A51"/>
    <property type="match status" value="1"/>
</dbReference>
<proteinExistence type="inferred from homology"/>
<dbReference type="InterPro" id="IPR014047">
    <property type="entry name" value="Chr_Tranpt_l_chain"/>
</dbReference>
<organism evidence="8 9">
    <name type="scientific">Candidatus Phycosocius bacilliformis</name>
    <dbReference type="NCBI Taxonomy" id="1445552"/>
    <lineage>
        <taxon>Bacteria</taxon>
        <taxon>Pseudomonadati</taxon>
        <taxon>Pseudomonadota</taxon>
        <taxon>Alphaproteobacteria</taxon>
        <taxon>Caulobacterales</taxon>
        <taxon>Caulobacterales incertae sedis</taxon>
        <taxon>Candidatus Phycosocius</taxon>
    </lineage>
</organism>
<evidence type="ECO:0000256" key="3">
    <source>
        <dbReference type="ARBA" id="ARBA00022475"/>
    </source>
</evidence>
<protein>
    <submittedName>
        <fullName evidence="8">Putative chromate transport protein</fullName>
    </submittedName>
</protein>
<evidence type="ECO:0000256" key="6">
    <source>
        <dbReference type="ARBA" id="ARBA00023136"/>
    </source>
</evidence>
<comment type="similarity">
    <text evidence="2">Belongs to the chromate ion transporter (CHR) (TC 2.A.51) family.</text>
</comment>
<evidence type="ECO:0000256" key="1">
    <source>
        <dbReference type="ARBA" id="ARBA00004651"/>
    </source>
</evidence>
<feature type="transmembrane region" description="Helical" evidence="7">
    <location>
        <begin position="84"/>
        <end position="108"/>
    </location>
</feature>
<keyword evidence="3" id="KW-1003">Cell membrane</keyword>
<evidence type="ECO:0000256" key="2">
    <source>
        <dbReference type="ARBA" id="ARBA00005262"/>
    </source>
</evidence>
<feature type="transmembrane region" description="Helical" evidence="7">
    <location>
        <begin position="324"/>
        <end position="350"/>
    </location>
</feature>
<dbReference type="Proteomes" id="UP000245086">
    <property type="component" value="Unassembled WGS sequence"/>
</dbReference>
<feature type="transmembrane region" description="Helical" evidence="7">
    <location>
        <begin position="12"/>
        <end position="34"/>
    </location>
</feature>
<gene>
    <name evidence="8" type="primary">srpC</name>
    <name evidence="8" type="ORF">PbB2_02963</name>
</gene>
<dbReference type="Pfam" id="PF02417">
    <property type="entry name" value="Chromate_transp"/>
    <property type="match status" value="2"/>
</dbReference>
<evidence type="ECO:0000256" key="5">
    <source>
        <dbReference type="ARBA" id="ARBA00022989"/>
    </source>
</evidence>
<sequence>MTMTVAHPSFKEAFYVFARIGFLSFGGPAGQIALMHKLLVDEKRWLDEDRFLHALSYCMLLPGPEAHQLAIYSGWLLHGIRGGIMAGLLFVLPGFLVILALAATYALFQGHPAIHAVFFGVKAAVVVIVLDALVRVARRALHNQIMWLIAAASFLALSFLALPFPLLILIVAVGGLVGGLIRPDVFRVTGHAAAKAGEGPFLKLDVPVPQGGWRYVAQIAGVGIVVWLAPVVALVLALGGGHIFSQIAIYFSQMAVVTFGGAYAVLAWVSQAAVDQFGWLTSREMMDGLALAETTPGPLILVLAYVGFLAAFRDAGGLDPVLAGVLGAGLTAWVTFIPSFIFIFVGAPWIEKFRANVALSGGLAAITAAVVGVIGNLAVWFGLHVLFAKVETTQIGILSFANPNVPSFQPAAFILTLMAGVLLFRAKLGVIPLLGACAVLGLLVQSLPFA</sequence>
<feature type="transmembrane region" description="Helical" evidence="7">
    <location>
        <begin position="362"/>
        <end position="387"/>
    </location>
</feature>
<keyword evidence="5 7" id="KW-1133">Transmembrane helix</keyword>
<feature type="transmembrane region" description="Helical" evidence="7">
    <location>
        <begin position="114"/>
        <end position="134"/>
    </location>
</feature>
<comment type="caution">
    <text evidence="8">The sequence shown here is derived from an EMBL/GenBank/DDBJ whole genome shotgun (WGS) entry which is preliminary data.</text>
</comment>
<dbReference type="GO" id="GO:0015109">
    <property type="term" value="F:chromate transmembrane transporter activity"/>
    <property type="evidence" value="ECO:0007669"/>
    <property type="project" value="InterPro"/>
</dbReference>
<name>A0A2P2EDY1_9PROT</name>
<evidence type="ECO:0000313" key="8">
    <source>
        <dbReference type="EMBL" id="GBF59270.1"/>
    </source>
</evidence>